<dbReference type="OrthoDB" id="5673at2759"/>
<proteinExistence type="predicted"/>
<dbReference type="STRING" id="13706.A0A1X2HVF8"/>
<evidence type="ECO:0000313" key="1">
    <source>
        <dbReference type="EMBL" id="ORZ03521.1"/>
    </source>
</evidence>
<dbReference type="Gene3D" id="3.40.1410.10">
    <property type="entry name" value="Chorismate lyase-like"/>
    <property type="match status" value="1"/>
</dbReference>
<reference evidence="1 2" key="1">
    <citation type="submission" date="2016-07" db="EMBL/GenBank/DDBJ databases">
        <title>Pervasive Adenine N6-methylation of Active Genes in Fungi.</title>
        <authorList>
            <consortium name="DOE Joint Genome Institute"/>
            <person name="Mondo S.J."/>
            <person name="Dannebaum R.O."/>
            <person name="Kuo R.C."/>
            <person name="Labutti K."/>
            <person name="Haridas S."/>
            <person name="Kuo A."/>
            <person name="Salamov A."/>
            <person name="Ahrendt S.R."/>
            <person name="Lipzen A."/>
            <person name="Sullivan W."/>
            <person name="Andreopoulos W.B."/>
            <person name="Clum A."/>
            <person name="Lindquist E."/>
            <person name="Daum C."/>
            <person name="Ramamoorthy G.K."/>
            <person name="Gryganskyi A."/>
            <person name="Culley D."/>
            <person name="Magnuson J.K."/>
            <person name="James T.Y."/>
            <person name="O'Malley M.A."/>
            <person name="Stajich J.E."/>
            <person name="Spatafora J.W."/>
            <person name="Visel A."/>
            <person name="Grigoriev I.V."/>
        </authorList>
    </citation>
    <scope>NUCLEOTIDE SEQUENCE [LARGE SCALE GENOMIC DNA]</scope>
    <source>
        <strain evidence="1 2">NRRL 2496</strain>
    </source>
</reference>
<dbReference type="AlphaFoldDB" id="A0A1X2HVF8"/>
<dbReference type="SUPFAM" id="SSF64288">
    <property type="entry name" value="Chorismate lyase-like"/>
    <property type="match status" value="1"/>
</dbReference>
<name>A0A1X2HVF8_SYNRA</name>
<protein>
    <submittedName>
        <fullName evidence="1">Uncharacterized protein</fullName>
    </submittedName>
</protein>
<keyword evidence="2" id="KW-1185">Reference proteome</keyword>
<dbReference type="EMBL" id="MCGN01000001">
    <property type="protein sequence ID" value="ORZ03521.1"/>
    <property type="molecule type" value="Genomic_DNA"/>
</dbReference>
<organism evidence="1 2">
    <name type="scientific">Syncephalastrum racemosum</name>
    <name type="common">Filamentous fungus</name>
    <dbReference type="NCBI Taxonomy" id="13706"/>
    <lineage>
        <taxon>Eukaryota</taxon>
        <taxon>Fungi</taxon>
        <taxon>Fungi incertae sedis</taxon>
        <taxon>Mucoromycota</taxon>
        <taxon>Mucoromycotina</taxon>
        <taxon>Mucoromycetes</taxon>
        <taxon>Mucorales</taxon>
        <taxon>Syncephalastraceae</taxon>
        <taxon>Syncephalastrum</taxon>
    </lineage>
</organism>
<gene>
    <name evidence="1" type="ORF">BCR43DRAFT_483510</name>
</gene>
<accession>A0A1X2HVF8</accession>
<dbReference type="InterPro" id="IPR028978">
    <property type="entry name" value="Chorismate_lyase_/UTRA_dom_sf"/>
</dbReference>
<dbReference type="Proteomes" id="UP000242180">
    <property type="component" value="Unassembled WGS sequence"/>
</dbReference>
<evidence type="ECO:0000313" key="2">
    <source>
        <dbReference type="Proteomes" id="UP000242180"/>
    </source>
</evidence>
<dbReference type="InParanoid" id="A0A1X2HVF8"/>
<dbReference type="OMA" id="IEKHKYG"/>
<sequence>MRNNGIASAIQVFLRLPENFSPLERMVLQTTGNLQRLLSAYFNVPSRVEIIENELIPTAEDSTLDSSESDEAVHTLRRSSSRTKVDKLFQRKIHMYFGDKFVYEAESIVAVKDSHLLDLLAKHRYGLGQVFSMIRQTPQFALHSVGRHGTAPGASFWRDYTLSSPNKIHCYIRESFIDGLFEPCTEPATRTGMIWGTQK</sequence>
<comment type="caution">
    <text evidence="1">The sequence shown here is derived from an EMBL/GenBank/DDBJ whole genome shotgun (WGS) entry which is preliminary data.</text>
</comment>